<dbReference type="InterPro" id="IPR011990">
    <property type="entry name" value="TPR-like_helical_dom_sf"/>
</dbReference>
<reference evidence="4 5" key="1">
    <citation type="journal article" date="2014" name="Nat. Commun.">
        <title>Physiological and genomic features of highly alkaliphilic hydrogen-utilizing Betaproteobacteria from a continental serpentinizing site.</title>
        <authorList>
            <person name="Suzuki S."/>
            <person name="Kuenen J.G."/>
            <person name="Schipper K."/>
            <person name="van der Velde S."/>
            <person name="Ishii S."/>
            <person name="Wu A."/>
            <person name="Sorokin D.Y."/>
            <person name="Tenney A."/>
            <person name="Meng X.Y."/>
            <person name="Morrill P.L."/>
            <person name="Kamagata Y."/>
            <person name="Muyzer G."/>
            <person name="Nealson K.H."/>
        </authorList>
    </citation>
    <scope>NUCLEOTIDE SEQUENCE [LARGE SCALE GENOMIC DNA]</scope>
    <source>
        <strain evidence="4 5">B1</strain>
    </source>
</reference>
<protein>
    <submittedName>
        <fullName evidence="4">TPR repeat protein</fullName>
    </submittedName>
</protein>
<feature type="repeat" description="TPR" evidence="3">
    <location>
        <begin position="215"/>
        <end position="248"/>
    </location>
</feature>
<organism evidence="4 5">
    <name type="scientific">Serpentinimonas maccroryi</name>
    <dbReference type="NCBI Taxonomy" id="1458426"/>
    <lineage>
        <taxon>Bacteria</taxon>
        <taxon>Pseudomonadati</taxon>
        <taxon>Pseudomonadota</taxon>
        <taxon>Betaproteobacteria</taxon>
        <taxon>Burkholderiales</taxon>
        <taxon>Comamonadaceae</taxon>
        <taxon>Serpentinimonas</taxon>
    </lineage>
</organism>
<dbReference type="PANTHER" id="PTHR45586:SF1">
    <property type="entry name" value="LIPOPOLYSACCHARIDE ASSEMBLY PROTEIN B"/>
    <property type="match status" value="1"/>
</dbReference>
<evidence type="ECO:0000313" key="5">
    <source>
        <dbReference type="Proteomes" id="UP000066014"/>
    </source>
</evidence>
<proteinExistence type="predicted"/>
<dbReference type="STRING" id="1458426.SMCB_0881"/>
<dbReference type="Proteomes" id="UP000066014">
    <property type="component" value="Chromosome"/>
</dbReference>
<dbReference type="SUPFAM" id="SSF48452">
    <property type="entry name" value="TPR-like"/>
    <property type="match status" value="2"/>
</dbReference>
<keyword evidence="1" id="KW-0677">Repeat</keyword>
<sequence length="615" mass="68293">MRLAFTPASATAAAFVGKAIRRRFGWIAVLAALLLGLGHGPAAAQPATQPASQPSAPALELQFPGPPTALDADTFYQLLLAEFKFQRGDPGGAHSLMLDAAVRLQRPELFRRAVDMALQSRAGNSAFNAARDWSRAFPGSDEPLRFQLQILLALNRPGEIGPVLQRLIQMAPIERRHDIISAIPATLGRLSDRVAARRVVHEALQAALADPATAATAHAALGRMDLLQGDHRAALQAAQQALRLQADSVHGATLALDLLPHQSVLAEALLRAYLERTDAAGADQRHDLHLAYVQRLLELRRVSDAQRELRLLTERAPDLASAWLLQGILQTNSRRPGPARTALLRYLELAPGQPAEQAARGRTQAYLHLAQLAEWQRDWAAAQAWLERIPNPEEAGFALQLRRAHLLARQGQVEAARQLLREQPELDDAQARRKLVAEAQLLRDIGQYEQALQIYGLAMQQFPDDPDLLYEKALTAKRAGQYEAMEQMLRLLMQRHPDYHHAYNALGYSLADRNLRLQEARSLIEKALAVDPNDAYILDSMGWVEFRLGNHAEALRFLKKAFERLPDAEIAAHLGEVHWVLGQREQALAVWRLGLEINPDNNTLLQTLRRLQAQP</sequence>
<evidence type="ECO:0000256" key="2">
    <source>
        <dbReference type="ARBA" id="ARBA00022803"/>
    </source>
</evidence>
<dbReference type="Gene3D" id="1.25.40.10">
    <property type="entry name" value="Tetratricopeptide repeat domain"/>
    <property type="match status" value="2"/>
</dbReference>
<feature type="repeat" description="TPR" evidence="3">
    <location>
        <begin position="568"/>
        <end position="601"/>
    </location>
</feature>
<gene>
    <name evidence="4" type="ORF">SMCB_0881</name>
</gene>
<evidence type="ECO:0000256" key="3">
    <source>
        <dbReference type="PROSITE-ProRule" id="PRU00339"/>
    </source>
</evidence>
<dbReference type="RefSeq" id="WP_052468415.1">
    <property type="nucleotide sequence ID" value="NZ_AP014569.1"/>
</dbReference>
<evidence type="ECO:0000313" key="4">
    <source>
        <dbReference type="EMBL" id="BAO83109.1"/>
    </source>
</evidence>
<dbReference type="InterPro" id="IPR019734">
    <property type="entry name" value="TPR_rpt"/>
</dbReference>
<dbReference type="HOGENOM" id="CLU_007251_4_0_4"/>
<dbReference type="PROSITE" id="PS50005">
    <property type="entry name" value="TPR"/>
    <property type="match status" value="2"/>
</dbReference>
<dbReference type="PANTHER" id="PTHR45586">
    <property type="entry name" value="TPR REPEAT-CONTAINING PROTEIN PA4667"/>
    <property type="match status" value="1"/>
</dbReference>
<dbReference type="OrthoDB" id="9766710at2"/>
<keyword evidence="5" id="KW-1185">Reference proteome</keyword>
<dbReference type="KEGG" id="cbab:SMCB_0881"/>
<accession>A0A060NW22</accession>
<dbReference type="SMART" id="SM00028">
    <property type="entry name" value="TPR"/>
    <property type="match status" value="8"/>
</dbReference>
<dbReference type="Pfam" id="PF14559">
    <property type="entry name" value="TPR_19"/>
    <property type="match status" value="1"/>
</dbReference>
<evidence type="ECO:0000256" key="1">
    <source>
        <dbReference type="ARBA" id="ARBA00022737"/>
    </source>
</evidence>
<dbReference type="EMBL" id="AP014569">
    <property type="protein sequence ID" value="BAO83109.1"/>
    <property type="molecule type" value="Genomic_DNA"/>
</dbReference>
<name>A0A060NW22_9BURK</name>
<dbReference type="AlphaFoldDB" id="A0A060NW22"/>
<keyword evidence="2 3" id="KW-0802">TPR repeat</keyword>
<dbReference type="InterPro" id="IPR051012">
    <property type="entry name" value="CellSynth/LPSAsmb/PSIAsmb"/>
</dbReference>